<evidence type="ECO:0000259" key="4">
    <source>
        <dbReference type="PROSITE" id="PS50932"/>
    </source>
</evidence>
<name>A0A1I0JJQ1_9RHOB</name>
<dbReference type="Gene3D" id="3.40.50.2300">
    <property type="match status" value="2"/>
</dbReference>
<dbReference type="AlphaFoldDB" id="A0A1I0JJQ1"/>
<dbReference type="InterPro" id="IPR046335">
    <property type="entry name" value="LacI/GalR-like_sensor"/>
</dbReference>
<dbReference type="SMART" id="SM00354">
    <property type="entry name" value="HTH_LACI"/>
    <property type="match status" value="1"/>
</dbReference>
<dbReference type="CDD" id="cd01392">
    <property type="entry name" value="HTH_LacI"/>
    <property type="match status" value="1"/>
</dbReference>
<dbReference type="GO" id="GO:0000976">
    <property type="term" value="F:transcription cis-regulatory region binding"/>
    <property type="evidence" value="ECO:0007669"/>
    <property type="project" value="TreeGrafter"/>
</dbReference>
<feature type="domain" description="HTH lacI-type" evidence="4">
    <location>
        <begin position="15"/>
        <end position="69"/>
    </location>
</feature>
<reference evidence="5 6" key="1">
    <citation type="submission" date="2016-10" db="EMBL/GenBank/DDBJ databases">
        <authorList>
            <person name="de Groot N.N."/>
        </authorList>
    </citation>
    <scope>NUCLEOTIDE SEQUENCE [LARGE SCALE GENOMIC DNA]</scope>
    <source>
        <strain evidence="5 6">DSM 17862</strain>
    </source>
</reference>
<gene>
    <name evidence="5" type="ORF">SAMN04489858_1282</name>
</gene>
<evidence type="ECO:0000313" key="5">
    <source>
        <dbReference type="EMBL" id="SEU09688.1"/>
    </source>
</evidence>
<dbReference type="Pfam" id="PF00356">
    <property type="entry name" value="LacI"/>
    <property type="match status" value="1"/>
</dbReference>
<dbReference type="PRINTS" id="PR00036">
    <property type="entry name" value="HTHLACI"/>
</dbReference>
<dbReference type="STRING" id="364199.SAMN04489858_1282"/>
<organism evidence="5 6">
    <name type="scientific">Paracoccus homiensis</name>
    <dbReference type="NCBI Taxonomy" id="364199"/>
    <lineage>
        <taxon>Bacteria</taxon>
        <taxon>Pseudomonadati</taxon>
        <taxon>Pseudomonadota</taxon>
        <taxon>Alphaproteobacteria</taxon>
        <taxon>Rhodobacterales</taxon>
        <taxon>Paracoccaceae</taxon>
        <taxon>Paracoccus</taxon>
    </lineage>
</organism>
<dbReference type="InterPro" id="IPR010982">
    <property type="entry name" value="Lambda_DNA-bd_dom_sf"/>
</dbReference>
<proteinExistence type="predicted"/>
<dbReference type="CDD" id="cd06273">
    <property type="entry name" value="PBP1_LacI-like"/>
    <property type="match status" value="1"/>
</dbReference>
<dbReference type="RefSeq" id="WP_090738219.1">
    <property type="nucleotide sequence ID" value="NZ_FOHO01000028.1"/>
</dbReference>
<dbReference type="Gene3D" id="1.10.260.40">
    <property type="entry name" value="lambda repressor-like DNA-binding domains"/>
    <property type="match status" value="1"/>
</dbReference>
<sequence>MTINSGGGGTPHKVPTIEDVARLAGVSTATVSRSLNTPERVREGTRNAVASAVKTLGYTPNFGGQVLASRRTNTIGAIIPTMSNAIFAKALQALQETLAARNVTLLVATSQYAPDQEQAQLRTMLARGVDGIALIGNERPPEVYELLTSRRVPFALMWSHPDNLPYLSVGFDNAAAAAEVARHVLELGHRRIGYISGRTIGNDRAKARLSGVASTLAENGCELAADDVVLCDYSLEDGETAALRLLARRTRPTALICGNDVLAAGAMRGARRLGLAIPDELSITGFDDIDLATAVSPALTTVRVPHSRMGTTAGNLLLEWIDSGTQPKSVLFPADFIFRSSLTEAVPVP</sequence>
<accession>A0A1I0JJQ1</accession>
<evidence type="ECO:0000256" key="1">
    <source>
        <dbReference type="ARBA" id="ARBA00023015"/>
    </source>
</evidence>
<keyword evidence="6" id="KW-1185">Reference proteome</keyword>
<dbReference type="SUPFAM" id="SSF53822">
    <property type="entry name" value="Periplasmic binding protein-like I"/>
    <property type="match status" value="1"/>
</dbReference>
<dbReference type="EMBL" id="FOHO01000028">
    <property type="protein sequence ID" value="SEU09688.1"/>
    <property type="molecule type" value="Genomic_DNA"/>
</dbReference>
<dbReference type="PROSITE" id="PS50932">
    <property type="entry name" value="HTH_LACI_2"/>
    <property type="match status" value="1"/>
</dbReference>
<dbReference type="Proteomes" id="UP000199180">
    <property type="component" value="Unassembled WGS sequence"/>
</dbReference>
<dbReference type="PANTHER" id="PTHR30146">
    <property type="entry name" value="LACI-RELATED TRANSCRIPTIONAL REPRESSOR"/>
    <property type="match status" value="1"/>
</dbReference>
<dbReference type="OrthoDB" id="234496at2"/>
<keyword evidence="2" id="KW-0238">DNA-binding</keyword>
<dbReference type="PANTHER" id="PTHR30146:SF138">
    <property type="entry name" value="TRANSCRIPTIONAL REGULATORY PROTEIN"/>
    <property type="match status" value="1"/>
</dbReference>
<evidence type="ECO:0000256" key="2">
    <source>
        <dbReference type="ARBA" id="ARBA00023125"/>
    </source>
</evidence>
<dbReference type="GO" id="GO:0003700">
    <property type="term" value="F:DNA-binding transcription factor activity"/>
    <property type="evidence" value="ECO:0007669"/>
    <property type="project" value="TreeGrafter"/>
</dbReference>
<dbReference type="InterPro" id="IPR000843">
    <property type="entry name" value="HTH_LacI"/>
</dbReference>
<evidence type="ECO:0000256" key="3">
    <source>
        <dbReference type="ARBA" id="ARBA00023163"/>
    </source>
</evidence>
<dbReference type="InterPro" id="IPR028082">
    <property type="entry name" value="Peripla_BP_I"/>
</dbReference>
<evidence type="ECO:0000313" key="6">
    <source>
        <dbReference type="Proteomes" id="UP000199180"/>
    </source>
</evidence>
<keyword evidence="1" id="KW-0805">Transcription regulation</keyword>
<dbReference type="Pfam" id="PF13377">
    <property type="entry name" value="Peripla_BP_3"/>
    <property type="match status" value="1"/>
</dbReference>
<keyword evidence="3" id="KW-0804">Transcription</keyword>
<dbReference type="SUPFAM" id="SSF47413">
    <property type="entry name" value="lambda repressor-like DNA-binding domains"/>
    <property type="match status" value="1"/>
</dbReference>
<protein>
    <submittedName>
        <fullName evidence="5">Transcriptional regulator, LacI family</fullName>
    </submittedName>
</protein>